<dbReference type="PANTHER" id="PTHR11748">
    <property type="entry name" value="D-LACTATE DEHYDROGENASE"/>
    <property type="match status" value="1"/>
</dbReference>
<keyword evidence="4" id="KW-0274">FAD</keyword>
<dbReference type="InterPro" id="IPR006094">
    <property type="entry name" value="Oxid_FAD_bind_N"/>
</dbReference>
<dbReference type="Pfam" id="PF02913">
    <property type="entry name" value="FAD-oxidase_C"/>
    <property type="match status" value="1"/>
</dbReference>
<gene>
    <name evidence="9" type="ORF">NZD86_21570</name>
</gene>
<name>A0ABY6Z3F1_9BACL</name>
<proteinExistence type="inferred from homology"/>
<evidence type="ECO:0000259" key="8">
    <source>
        <dbReference type="PROSITE" id="PS51387"/>
    </source>
</evidence>
<evidence type="ECO:0000313" key="10">
    <source>
        <dbReference type="Proteomes" id="UP001164803"/>
    </source>
</evidence>
<feature type="domain" description="FAD-binding PCMH-type" evidence="8">
    <location>
        <begin position="35"/>
        <end position="212"/>
    </location>
</feature>
<evidence type="ECO:0000256" key="7">
    <source>
        <dbReference type="ARBA" id="ARBA00038897"/>
    </source>
</evidence>
<evidence type="ECO:0000256" key="2">
    <source>
        <dbReference type="ARBA" id="ARBA00008000"/>
    </source>
</evidence>
<dbReference type="Pfam" id="PF01565">
    <property type="entry name" value="FAD_binding_4"/>
    <property type="match status" value="1"/>
</dbReference>
<dbReference type="Gene3D" id="3.30.70.2740">
    <property type="match status" value="1"/>
</dbReference>
<keyword evidence="6" id="KW-0560">Oxidoreductase</keyword>
<dbReference type="InterPro" id="IPR004113">
    <property type="entry name" value="FAD-bd_oxidored_4_C"/>
</dbReference>
<comment type="similarity">
    <text evidence="2">Belongs to the FAD-binding oxidoreductase/transferase type 4 family.</text>
</comment>
<dbReference type="Gene3D" id="1.10.45.10">
    <property type="entry name" value="Vanillyl-alcohol Oxidase, Chain A, domain 4"/>
    <property type="match status" value="1"/>
</dbReference>
<reference evidence="9" key="1">
    <citation type="submission" date="2022-08" db="EMBL/GenBank/DDBJ databases">
        <title>Alicyclobacillus dauci DSM2870, complete genome.</title>
        <authorList>
            <person name="Wang Q."/>
            <person name="Cai R."/>
            <person name="Wang Z."/>
        </authorList>
    </citation>
    <scope>NUCLEOTIDE SEQUENCE</scope>
    <source>
        <strain evidence="9">DSM 28700</strain>
    </source>
</reference>
<sequence length="464" mass="50117">MSTLKSDLQSFLRPDQVSDNVSILAQHSRDESYHEPVLPDVVVFPESTDDVVKIVSYASANQIPIVPFGTGTSLEGHVVPIQRGISMDMMRMNKVLEVRPDDFLVCVQPGVLKEQLNEELGRYGLFFAVDPGANASLGGMAATNASGTTTVRYGAMRDNVRSLEVVLPNGTVIHTASLAAKSSSGYNLTGLFVGSEGTLGVITELWVRVWGIPEKTIAARAEFPDVESCVRASTAIVGAGIPVVRMELVDGPFVEAFNKYTGSTFSPNPTLFLEFNGNARNVEADVEAAMEIIQEEGCTTFDHVSDDQARHTMWETRHNALYAFMHQYPGYGHMSTDVCVPVSKLPAAVVRAKELLDETGARGAIVGHVGDGNFHVTMAVRTDDPEDVARANRFNEALVHTSLELGGTCTGEHGVGLGKMKYQEIEHGEAISVMRAIHSILDPLNIMNPGKLVDSPATVESHHA</sequence>
<dbReference type="PANTHER" id="PTHR11748:SF111">
    <property type="entry name" value="D-LACTATE DEHYDROGENASE, MITOCHONDRIAL-RELATED"/>
    <property type="match status" value="1"/>
</dbReference>
<accession>A0ABY6Z3F1</accession>
<dbReference type="InterPro" id="IPR016166">
    <property type="entry name" value="FAD-bd_PCMH"/>
</dbReference>
<keyword evidence="10" id="KW-1185">Reference proteome</keyword>
<protein>
    <recommendedName>
        <fullName evidence="7">D-lactate dehydrogenase (cytochrome)</fullName>
        <ecNumber evidence="7">1.1.2.4</ecNumber>
    </recommendedName>
</protein>
<evidence type="ECO:0000313" key="9">
    <source>
        <dbReference type="EMBL" id="WAH36731.1"/>
    </source>
</evidence>
<dbReference type="InterPro" id="IPR016171">
    <property type="entry name" value="Vanillyl_alc_oxidase_C-sub2"/>
</dbReference>
<dbReference type="InterPro" id="IPR016169">
    <property type="entry name" value="FAD-bd_PCMH_sub2"/>
</dbReference>
<dbReference type="Gene3D" id="3.30.465.10">
    <property type="match status" value="1"/>
</dbReference>
<dbReference type="RefSeq" id="WP_268044110.1">
    <property type="nucleotide sequence ID" value="NZ_CP104064.1"/>
</dbReference>
<dbReference type="InterPro" id="IPR036318">
    <property type="entry name" value="FAD-bd_PCMH-like_sf"/>
</dbReference>
<dbReference type="PROSITE" id="PS51387">
    <property type="entry name" value="FAD_PCMH"/>
    <property type="match status" value="1"/>
</dbReference>
<evidence type="ECO:0000256" key="1">
    <source>
        <dbReference type="ARBA" id="ARBA00001974"/>
    </source>
</evidence>
<comment type="cofactor">
    <cofactor evidence="1">
        <name>FAD</name>
        <dbReference type="ChEBI" id="CHEBI:57692"/>
    </cofactor>
</comment>
<keyword evidence="3" id="KW-0285">Flavoprotein</keyword>
<dbReference type="SUPFAM" id="SSF56176">
    <property type="entry name" value="FAD-binding/transporter-associated domain-like"/>
    <property type="match status" value="1"/>
</dbReference>
<dbReference type="InterPro" id="IPR016164">
    <property type="entry name" value="FAD-linked_Oxase-like_C"/>
</dbReference>
<organism evidence="9 10">
    <name type="scientific">Alicyclobacillus dauci</name>
    <dbReference type="NCBI Taxonomy" id="1475485"/>
    <lineage>
        <taxon>Bacteria</taxon>
        <taxon>Bacillati</taxon>
        <taxon>Bacillota</taxon>
        <taxon>Bacilli</taxon>
        <taxon>Bacillales</taxon>
        <taxon>Alicyclobacillaceae</taxon>
        <taxon>Alicyclobacillus</taxon>
    </lineage>
</organism>
<dbReference type="EMBL" id="CP104064">
    <property type="protein sequence ID" value="WAH36731.1"/>
    <property type="molecule type" value="Genomic_DNA"/>
</dbReference>
<evidence type="ECO:0000256" key="5">
    <source>
        <dbReference type="ARBA" id="ARBA00022946"/>
    </source>
</evidence>
<keyword evidence="5" id="KW-0809">Transit peptide</keyword>
<evidence type="ECO:0000256" key="4">
    <source>
        <dbReference type="ARBA" id="ARBA00022827"/>
    </source>
</evidence>
<dbReference type="SUPFAM" id="SSF55103">
    <property type="entry name" value="FAD-linked oxidases, C-terminal domain"/>
    <property type="match status" value="1"/>
</dbReference>
<dbReference type="EC" id="1.1.2.4" evidence="7"/>
<dbReference type="Proteomes" id="UP001164803">
    <property type="component" value="Chromosome"/>
</dbReference>
<evidence type="ECO:0000256" key="6">
    <source>
        <dbReference type="ARBA" id="ARBA00023002"/>
    </source>
</evidence>
<evidence type="ECO:0000256" key="3">
    <source>
        <dbReference type="ARBA" id="ARBA00022630"/>
    </source>
</evidence>